<comment type="caution">
    <text evidence="4">The sequence shown here is derived from an EMBL/GenBank/DDBJ whole genome shotgun (WGS) entry which is preliminary data.</text>
</comment>
<feature type="domain" description="PRD" evidence="3">
    <location>
        <begin position="289"/>
        <end position="396"/>
    </location>
</feature>
<name>A0A366EE88_9BACI</name>
<evidence type="ECO:0000259" key="3">
    <source>
        <dbReference type="PROSITE" id="PS51372"/>
    </source>
</evidence>
<evidence type="ECO:0000313" key="4">
    <source>
        <dbReference type="EMBL" id="RBP00628.1"/>
    </source>
</evidence>
<dbReference type="Gene3D" id="3.40.930.10">
    <property type="entry name" value="Mannitol-specific EII, Chain A"/>
    <property type="match status" value="1"/>
</dbReference>
<dbReference type="SUPFAM" id="SSF55804">
    <property type="entry name" value="Phoshotransferase/anion transport protein"/>
    <property type="match status" value="1"/>
</dbReference>
<reference evidence="4 5" key="1">
    <citation type="submission" date="2018-06" db="EMBL/GenBank/DDBJ databases">
        <title>Genomic Encyclopedia of Type Strains, Phase IV (KMG-IV): sequencing the most valuable type-strain genomes for metagenomic binning, comparative biology and taxonomic classification.</title>
        <authorList>
            <person name="Goeker M."/>
        </authorList>
    </citation>
    <scope>NUCLEOTIDE SEQUENCE [LARGE SCALE GENOMIC DNA]</scope>
    <source>
        <strain evidence="4 5">DSM 15140</strain>
    </source>
</reference>
<dbReference type="PROSITE" id="PS51094">
    <property type="entry name" value="PTS_EIIA_TYPE_2"/>
    <property type="match status" value="1"/>
</dbReference>
<sequence length="617" mass="72237">MKDRHAKLLQLIRFTNERGEHISGKILSEQLGVSTRTVRNDISYLNNHYLVDAHIYSNNRLGYRIEGKMQDFNSTVYFEFNQRAFFIIQLLIKSQEWKVNQDIADQLFVSAQTISSDLIKISESIGRQQLSLSLKTEAFCGIRFNGNEIDKRQLLASFVKKEFSTREELVHELSYLFSSYFTREEIESVIYNFDTVIAEFEVRMETEKWSSLLVSLLIQKQRIPNFSIPSNEIQVRSINKTSKEFVFASKLIQKISSPNEAEILPEIEFLALQLIGLNVFQTLYASNLPMAQDMGFEVKESLFTLGKRYGYDFLNDQKLVDGLENHLKRVICPLKHHIYTTNKYLTYIKSEYIQAYQMAIVFSKLISQKFAVPMVENEVGYIALHIEASLERLNDLSTKVALVSEYQDITVTLRKQKIEKNFPNIQIMGTYAKTEIHEIPENVSLVVSTFPLEMKFRHTMTVNTFLNADDLMRIKQNITFGIIQNRVDEHQFIYLNESSKESFLEQMVEHFNLQQYHKSILDRESLSSTDIGNDIALPHPLFSSEEEQSSIYIGINHAKLNWGERTVRLVFLLILSEKDELRYEYIYREIYQLMRNEFKIQQLMRTDSYDQFIDILN</sequence>
<dbReference type="PANTHER" id="PTHR30185">
    <property type="entry name" value="CRYPTIC BETA-GLUCOSIDE BGL OPERON ANTITERMINATOR"/>
    <property type="match status" value="1"/>
</dbReference>
<dbReference type="AlphaFoldDB" id="A0A366EE88"/>
<dbReference type="InterPro" id="IPR036390">
    <property type="entry name" value="WH_DNA-bd_sf"/>
</dbReference>
<dbReference type="SUPFAM" id="SSF46785">
    <property type="entry name" value="Winged helix' DNA-binding domain"/>
    <property type="match status" value="1"/>
</dbReference>
<dbReference type="Gene3D" id="1.10.10.10">
    <property type="entry name" value="Winged helix-like DNA-binding domain superfamily/Winged helix DNA-binding domain"/>
    <property type="match status" value="1"/>
</dbReference>
<dbReference type="InterPro" id="IPR050661">
    <property type="entry name" value="BglG_antiterminators"/>
</dbReference>
<evidence type="ECO:0000313" key="5">
    <source>
        <dbReference type="Proteomes" id="UP000252254"/>
    </source>
</evidence>
<dbReference type="SUPFAM" id="SSF63520">
    <property type="entry name" value="PTS-regulatory domain, PRD"/>
    <property type="match status" value="1"/>
</dbReference>
<dbReference type="InterPro" id="IPR016152">
    <property type="entry name" value="PTrfase/Anion_transptr"/>
</dbReference>
<dbReference type="GO" id="GO:0006355">
    <property type="term" value="P:regulation of DNA-templated transcription"/>
    <property type="evidence" value="ECO:0007669"/>
    <property type="project" value="InterPro"/>
</dbReference>
<dbReference type="InterPro" id="IPR011608">
    <property type="entry name" value="PRD"/>
</dbReference>
<dbReference type="Pfam" id="PF08279">
    <property type="entry name" value="HTH_11"/>
    <property type="match status" value="1"/>
</dbReference>
<dbReference type="InterPro" id="IPR002178">
    <property type="entry name" value="PTS_EIIA_type-2_dom"/>
</dbReference>
<proteinExistence type="predicted"/>
<dbReference type="InterPro" id="IPR013196">
    <property type="entry name" value="HTH_11"/>
</dbReference>
<dbReference type="PANTHER" id="PTHR30185:SF13">
    <property type="entry name" value="LICABCH OPERON REGULATOR-RELATED"/>
    <property type="match status" value="1"/>
</dbReference>
<dbReference type="EMBL" id="QNRI01000002">
    <property type="protein sequence ID" value="RBP00628.1"/>
    <property type="molecule type" value="Genomic_DNA"/>
</dbReference>
<feature type="domain" description="PTS EIIA type-2" evidence="2">
    <location>
        <begin position="476"/>
        <end position="617"/>
    </location>
</feature>
<protein>
    <submittedName>
        <fullName evidence="4">Transcriptional antiterminator</fullName>
    </submittedName>
</protein>
<accession>A0A366EE88</accession>
<dbReference type="Proteomes" id="UP000252254">
    <property type="component" value="Unassembled WGS sequence"/>
</dbReference>
<dbReference type="RefSeq" id="WP_113867447.1">
    <property type="nucleotide sequence ID" value="NZ_BAABQN010000002.1"/>
</dbReference>
<keyword evidence="5" id="KW-1185">Reference proteome</keyword>
<dbReference type="OrthoDB" id="3710983at2"/>
<dbReference type="PROSITE" id="PS51372">
    <property type="entry name" value="PRD_2"/>
    <property type="match status" value="1"/>
</dbReference>
<organism evidence="4 5">
    <name type="scientific">Paraliobacillus ryukyuensis</name>
    <dbReference type="NCBI Taxonomy" id="200904"/>
    <lineage>
        <taxon>Bacteria</taxon>
        <taxon>Bacillati</taxon>
        <taxon>Bacillota</taxon>
        <taxon>Bacilli</taxon>
        <taxon>Bacillales</taxon>
        <taxon>Bacillaceae</taxon>
        <taxon>Paraliobacillus</taxon>
    </lineage>
</organism>
<dbReference type="Pfam" id="PF00359">
    <property type="entry name" value="PTS_EIIA_2"/>
    <property type="match status" value="1"/>
</dbReference>
<gene>
    <name evidence="4" type="ORF">DES48_102393</name>
</gene>
<dbReference type="InterPro" id="IPR036634">
    <property type="entry name" value="PRD_sf"/>
</dbReference>
<dbReference type="InterPro" id="IPR036388">
    <property type="entry name" value="WH-like_DNA-bd_sf"/>
</dbReference>
<keyword evidence="1" id="KW-0677">Repeat</keyword>
<dbReference type="Pfam" id="PF00874">
    <property type="entry name" value="PRD"/>
    <property type="match status" value="1"/>
</dbReference>
<dbReference type="Gene3D" id="1.10.1790.10">
    <property type="entry name" value="PRD domain"/>
    <property type="match status" value="1"/>
</dbReference>
<evidence type="ECO:0000259" key="2">
    <source>
        <dbReference type="PROSITE" id="PS51094"/>
    </source>
</evidence>
<evidence type="ECO:0000256" key="1">
    <source>
        <dbReference type="ARBA" id="ARBA00022737"/>
    </source>
</evidence>